<sequence>MEKGMIFRPEEEMKNIQWKKSVKGSPGVWIQDFVTNKENTQVTVRYVKVEPNGEIIPHTHDVLEVFYIVEGKGELLMGDKRLVCSKGSCLVTPAGVRHGLKNMQDIPILLFCVFTPPLSE</sequence>
<reference evidence="3 4" key="1">
    <citation type="submission" date="2018-06" db="EMBL/GenBank/DDBJ databases">
        <title>Extensive metabolic versatility and redundancy in microbially diverse, dynamic hydrothermal sediments.</title>
        <authorList>
            <person name="Dombrowski N."/>
            <person name="Teske A."/>
            <person name="Baker B.J."/>
        </authorList>
    </citation>
    <scope>NUCLEOTIDE SEQUENCE [LARGE SCALE GENOMIC DNA]</scope>
    <source>
        <strain evidence="3">B3_G15</strain>
    </source>
</reference>
<keyword evidence="1" id="KW-0479">Metal-binding</keyword>
<evidence type="ECO:0000256" key="1">
    <source>
        <dbReference type="ARBA" id="ARBA00022723"/>
    </source>
</evidence>
<accession>A0A662D8V9</accession>
<dbReference type="GO" id="GO:0046872">
    <property type="term" value="F:metal ion binding"/>
    <property type="evidence" value="ECO:0007669"/>
    <property type="project" value="UniProtKB-KW"/>
</dbReference>
<comment type="caution">
    <text evidence="3">The sequence shown here is derived from an EMBL/GenBank/DDBJ whole genome shotgun (WGS) entry which is preliminary data.</text>
</comment>
<dbReference type="Proteomes" id="UP000280417">
    <property type="component" value="Unassembled WGS sequence"/>
</dbReference>
<evidence type="ECO:0000313" key="3">
    <source>
        <dbReference type="EMBL" id="RLE10627.1"/>
    </source>
</evidence>
<organism evidence="3 4">
    <name type="scientific">Aerophobetes bacterium</name>
    <dbReference type="NCBI Taxonomy" id="2030807"/>
    <lineage>
        <taxon>Bacteria</taxon>
        <taxon>Candidatus Aerophobota</taxon>
    </lineage>
</organism>
<dbReference type="AlphaFoldDB" id="A0A662D8V9"/>
<dbReference type="InterPro" id="IPR013096">
    <property type="entry name" value="Cupin_2"/>
</dbReference>
<dbReference type="Pfam" id="PF07883">
    <property type="entry name" value="Cupin_2"/>
    <property type="match status" value="1"/>
</dbReference>
<dbReference type="InterPro" id="IPR014710">
    <property type="entry name" value="RmlC-like_jellyroll"/>
</dbReference>
<evidence type="ECO:0000259" key="2">
    <source>
        <dbReference type="Pfam" id="PF07883"/>
    </source>
</evidence>
<dbReference type="EMBL" id="QMQA01000315">
    <property type="protein sequence ID" value="RLE10627.1"/>
    <property type="molecule type" value="Genomic_DNA"/>
</dbReference>
<protein>
    <submittedName>
        <fullName evidence="3">Cupin domain-containing protein</fullName>
    </submittedName>
</protein>
<evidence type="ECO:0000313" key="4">
    <source>
        <dbReference type="Proteomes" id="UP000280417"/>
    </source>
</evidence>
<dbReference type="SUPFAM" id="SSF51182">
    <property type="entry name" value="RmlC-like cupins"/>
    <property type="match status" value="1"/>
</dbReference>
<name>A0A662D8V9_UNCAE</name>
<dbReference type="PANTHER" id="PTHR35848:SF6">
    <property type="entry name" value="CUPIN TYPE-2 DOMAIN-CONTAINING PROTEIN"/>
    <property type="match status" value="1"/>
</dbReference>
<dbReference type="Gene3D" id="2.60.120.10">
    <property type="entry name" value="Jelly Rolls"/>
    <property type="match status" value="1"/>
</dbReference>
<dbReference type="InterPro" id="IPR011051">
    <property type="entry name" value="RmlC_Cupin_sf"/>
</dbReference>
<gene>
    <name evidence="3" type="ORF">DRJ04_09095</name>
</gene>
<proteinExistence type="predicted"/>
<dbReference type="PANTHER" id="PTHR35848">
    <property type="entry name" value="OXALATE-BINDING PROTEIN"/>
    <property type="match status" value="1"/>
</dbReference>
<feature type="domain" description="Cupin type-2" evidence="2">
    <location>
        <begin position="46"/>
        <end position="114"/>
    </location>
</feature>
<dbReference type="InterPro" id="IPR051610">
    <property type="entry name" value="GPI/OXD"/>
</dbReference>